<dbReference type="InterPro" id="IPR003439">
    <property type="entry name" value="ABC_transporter-like_ATP-bd"/>
</dbReference>
<dbReference type="SUPFAM" id="SSF52540">
    <property type="entry name" value="P-loop containing nucleoside triphosphate hydrolases"/>
    <property type="match status" value="2"/>
</dbReference>
<accession>A0ABP9FW82</accession>
<dbReference type="EMBL" id="BAABLW010000007">
    <property type="protein sequence ID" value="GAA4918476.1"/>
    <property type="molecule type" value="Genomic_DNA"/>
</dbReference>
<keyword evidence="4 7" id="KW-0067">ATP-binding</keyword>
<dbReference type="GO" id="GO:0005524">
    <property type="term" value="F:ATP binding"/>
    <property type="evidence" value="ECO:0007669"/>
    <property type="project" value="UniProtKB-KW"/>
</dbReference>
<dbReference type="InterPro" id="IPR003593">
    <property type="entry name" value="AAA+_ATPase"/>
</dbReference>
<name>A0ABP9FW82_9MICC</name>
<dbReference type="CDD" id="cd03225">
    <property type="entry name" value="ABC_cobalt_CbiO_domain1"/>
    <property type="match status" value="1"/>
</dbReference>
<dbReference type="PROSITE" id="PS50893">
    <property type="entry name" value="ABC_TRANSPORTER_2"/>
    <property type="match status" value="2"/>
</dbReference>
<evidence type="ECO:0000256" key="5">
    <source>
        <dbReference type="SAM" id="MobiDB-lite"/>
    </source>
</evidence>
<keyword evidence="2" id="KW-0813">Transport</keyword>
<organism evidence="7 8">
    <name type="scientific">Nesterenkonia rhizosphaerae</name>
    <dbReference type="NCBI Taxonomy" id="1348272"/>
    <lineage>
        <taxon>Bacteria</taxon>
        <taxon>Bacillati</taxon>
        <taxon>Actinomycetota</taxon>
        <taxon>Actinomycetes</taxon>
        <taxon>Micrococcales</taxon>
        <taxon>Micrococcaceae</taxon>
        <taxon>Nesterenkonia</taxon>
    </lineage>
</organism>
<evidence type="ECO:0000259" key="6">
    <source>
        <dbReference type="PROSITE" id="PS50893"/>
    </source>
</evidence>
<comment type="similarity">
    <text evidence="1">Belongs to the ABC transporter superfamily.</text>
</comment>
<sequence>MAEPLLDAAGLTFRYSASSAAALDGINLRLAPGESMAVLGPLGSGTSTLCRAAAGMLADHGQFSGELRASPAGLLGDDPEAQLTGMGSTVWDEVLLPARLTGFSLEAAAHQALALLDQLGLTELTHRPVFELSGGQRQLTALASLLVMGRKLLILDQPGLSLDAAARSTLRRVLAQHCAEGGAVLVAGHQHDELSGFCQRTVFLDEGRLSGVQDGQPSREQLSLHGVWDTADDAPGAERAGSETSSPHPGDTLLQVEALSLRRGGKPVLDGVGLDLRAGEITAVLGPNGAGKSSLLLGLAGLLPKESSGRIIGPAGVELSTASAHRRAGYLAWTGQDPGDQLSASTVEAELRYATPKRASRQDIADLLDRVGLADHAETHPYDLSAAQRKDLVLAAALLLRPRVLLLDEPTLGRDEPAMDRLSAVLRGFADGGGAVLVTTHDHRWAAQISQQILRVPAQ</sequence>
<reference evidence="8" key="1">
    <citation type="journal article" date="2019" name="Int. J. Syst. Evol. Microbiol.">
        <title>The Global Catalogue of Microorganisms (GCM) 10K type strain sequencing project: providing services to taxonomists for standard genome sequencing and annotation.</title>
        <authorList>
            <consortium name="The Broad Institute Genomics Platform"/>
            <consortium name="The Broad Institute Genome Sequencing Center for Infectious Disease"/>
            <person name="Wu L."/>
            <person name="Ma J."/>
        </authorList>
    </citation>
    <scope>NUCLEOTIDE SEQUENCE [LARGE SCALE GENOMIC DNA]</scope>
    <source>
        <strain evidence="8">JCM 19129</strain>
    </source>
</reference>
<dbReference type="Gene3D" id="3.40.50.300">
    <property type="entry name" value="P-loop containing nucleotide triphosphate hydrolases"/>
    <property type="match status" value="2"/>
</dbReference>
<comment type="caution">
    <text evidence="7">The sequence shown here is derived from an EMBL/GenBank/DDBJ whole genome shotgun (WGS) entry which is preliminary data.</text>
</comment>
<dbReference type="InterPro" id="IPR027417">
    <property type="entry name" value="P-loop_NTPase"/>
</dbReference>
<protein>
    <submittedName>
        <fullName evidence="7">ATP-binding cassette domain-containing protein</fullName>
    </submittedName>
</protein>
<dbReference type="Proteomes" id="UP001500368">
    <property type="component" value="Unassembled WGS sequence"/>
</dbReference>
<evidence type="ECO:0000313" key="8">
    <source>
        <dbReference type="Proteomes" id="UP001500368"/>
    </source>
</evidence>
<keyword evidence="8" id="KW-1185">Reference proteome</keyword>
<dbReference type="InterPro" id="IPR050095">
    <property type="entry name" value="ECF_ABC_transporter_ATP-bd"/>
</dbReference>
<keyword evidence="3" id="KW-0547">Nucleotide-binding</keyword>
<evidence type="ECO:0000313" key="7">
    <source>
        <dbReference type="EMBL" id="GAA4918476.1"/>
    </source>
</evidence>
<evidence type="ECO:0000256" key="3">
    <source>
        <dbReference type="ARBA" id="ARBA00022741"/>
    </source>
</evidence>
<gene>
    <name evidence="7" type="ORF">GCM10025790_12640</name>
</gene>
<evidence type="ECO:0000256" key="4">
    <source>
        <dbReference type="ARBA" id="ARBA00022840"/>
    </source>
</evidence>
<proteinExistence type="inferred from homology"/>
<dbReference type="InterPro" id="IPR015856">
    <property type="entry name" value="ABC_transpr_CbiO/EcfA_su"/>
</dbReference>
<feature type="domain" description="ABC transporter" evidence="6">
    <location>
        <begin position="6"/>
        <end position="231"/>
    </location>
</feature>
<feature type="region of interest" description="Disordered" evidence="5">
    <location>
        <begin position="209"/>
        <end position="251"/>
    </location>
</feature>
<dbReference type="PANTHER" id="PTHR43553">
    <property type="entry name" value="HEAVY METAL TRANSPORTER"/>
    <property type="match status" value="1"/>
</dbReference>
<feature type="domain" description="ABC transporter" evidence="6">
    <location>
        <begin position="254"/>
        <end position="458"/>
    </location>
</feature>
<dbReference type="SMART" id="SM00382">
    <property type="entry name" value="AAA"/>
    <property type="match status" value="2"/>
</dbReference>
<dbReference type="Pfam" id="PF00005">
    <property type="entry name" value="ABC_tran"/>
    <property type="match status" value="2"/>
</dbReference>
<dbReference type="RefSeq" id="WP_345477224.1">
    <property type="nucleotide sequence ID" value="NZ_BAABLW010000007.1"/>
</dbReference>
<evidence type="ECO:0000256" key="1">
    <source>
        <dbReference type="ARBA" id="ARBA00005417"/>
    </source>
</evidence>
<evidence type="ECO:0000256" key="2">
    <source>
        <dbReference type="ARBA" id="ARBA00022448"/>
    </source>
</evidence>
<dbReference type="PANTHER" id="PTHR43553:SF24">
    <property type="entry name" value="ENERGY-COUPLING FACTOR TRANSPORTER ATP-BINDING PROTEIN ECFA1"/>
    <property type="match status" value="1"/>
</dbReference>